<evidence type="ECO:0000313" key="3">
    <source>
        <dbReference type="Proteomes" id="UP000186705"/>
    </source>
</evidence>
<dbReference type="InterPro" id="IPR023631">
    <property type="entry name" value="Amidase_dom"/>
</dbReference>
<dbReference type="Pfam" id="PF01425">
    <property type="entry name" value="Amidase"/>
    <property type="match status" value="1"/>
</dbReference>
<protein>
    <recommendedName>
        <fullName evidence="1">Amidase domain-containing protein</fullName>
    </recommendedName>
</protein>
<comment type="caution">
    <text evidence="2">The sequence shown here is derived from an EMBL/GenBank/DDBJ whole genome shotgun (WGS) entry which is preliminary data.</text>
</comment>
<keyword evidence="3" id="KW-1185">Reference proteome</keyword>
<dbReference type="SUPFAM" id="SSF75304">
    <property type="entry name" value="Amidase signature (AS) enzymes"/>
    <property type="match status" value="1"/>
</dbReference>
<evidence type="ECO:0000313" key="2">
    <source>
        <dbReference type="EMBL" id="OLU45383.1"/>
    </source>
</evidence>
<proteinExistence type="predicted"/>
<sequence>MSRVKNYAKKTLLATLDPGHSIDHLFMNALDSIEEDNDIQYMGVKNVRQIPTSFIQTLIDNGFALHTYDGHSHNGRAIDYARINPITGKWMTGSSSGSAINVFYGINDLGIGTDGGGSVLAPALAVNCFGFISPLLAEEKMKRFTKKSTDGIEFYPSLGFISNSWKTMVKAIEATLPLPKAQKPILLHAPEGLIDSLPKESKNVLQKSGLKFETVKIPCFEDERQPMIEFLSKELQECDVFLNFENKVDFYGLGDSVLGHFDQETKAFQNKSGKTLIRVANMVKATALCVPAFELSSGFTLYCSSSLEKIADLLKIANTLRVKEDELIQRYFRDTAPYFEQGLIWNH</sequence>
<dbReference type="GeneID" id="78276018"/>
<dbReference type="AlphaFoldDB" id="A0A1U7NLA8"/>
<dbReference type="InterPro" id="IPR036928">
    <property type="entry name" value="AS_sf"/>
</dbReference>
<gene>
    <name evidence="2" type="ORF">BO225_08710</name>
</gene>
<accession>A0A1U7NLA8</accession>
<organism evidence="2 3">
    <name type="scientific">Dubosiella newyorkensis</name>
    <dbReference type="NCBI Taxonomy" id="1862672"/>
    <lineage>
        <taxon>Bacteria</taxon>
        <taxon>Bacillati</taxon>
        <taxon>Bacillota</taxon>
        <taxon>Erysipelotrichia</taxon>
        <taxon>Erysipelotrichales</taxon>
        <taxon>Erysipelotrichaceae</taxon>
        <taxon>Dubosiella</taxon>
    </lineage>
</organism>
<dbReference type="OrthoDB" id="3194737at2"/>
<dbReference type="Gene3D" id="3.90.1300.10">
    <property type="entry name" value="Amidase signature (AS) domain"/>
    <property type="match status" value="1"/>
</dbReference>
<feature type="domain" description="Amidase" evidence="1">
    <location>
        <begin position="89"/>
        <end position="131"/>
    </location>
</feature>
<dbReference type="EMBL" id="MPKA01000086">
    <property type="protein sequence ID" value="OLU45383.1"/>
    <property type="molecule type" value="Genomic_DNA"/>
</dbReference>
<dbReference type="Proteomes" id="UP000186705">
    <property type="component" value="Unassembled WGS sequence"/>
</dbReference>
<evidence type="ECO:0000259" key="1">
    <source>
        <dbReference type="Pfam" id="PF01425"/>
    </source>
</evidence>
<dbReference type="RefSeq" id="WP_076341867.1">
    <property type="nucleotide sequence ID" value="NZ_CAPDDE010000035.1"/>
</dbReference>
<dbReference type="STRING" id="1862672.BO225_08710"/>
<reference evidence="2 3" key="1">
    <citation type="submission" date="2016-11" db="EMBL/GenBank/DDBJ databases">
        <title>Description of two novel members of the family Erysipelotrichaceae: Ileibacterium lipovorans gen. nov., sp. nov. and Dubosiella newyorkensis, gen. nov., sp. nov.</title>
        <authorList>
            <person name="Cox L.M."/>
            <person name="Sohn J."/>
            <person name="Tyrrell K.L."/>
            <person name="Citron D.M."/>
            <person name="Lawson P.A."/>
            <person name="Patel N.B."/>
            <person name="Iizumi T."/>
            <person name="Perez-Perez G.I."/>
            <person name="Goldstein E.J."/>
            <person name="Blaser M.J."/>
        </authorList>
    </citation>
    <scope>NUCLEOTIDE SEQUENCE [LARGE SCALE GENOMIC DNA]</scope>
    <source>
        <strain evidence="2 3">NYU-BL-A4</strain>
    </source>
</reference>
<name>A0A1U7NLA8_9FIRM</name>